<dbReference type="SUPFAM" id="SSF52058">
    <property type="entry name" value="L domain-like"/>
    <property type="match status" value="1"/>
</dbReference>
<dbReference type="GO" id="GO:0004672">
    <property type="term" value="F:protein kinase activity"/>
    <property type="evidence" value="ECO:0007669"/>
    <property type="project" value="InterPro"/>
</dbReference>
<keyword evidence="14" id="KW-1185">Reference proteome</keyword>
<evidence type="ECO:0000256" key="11">
    <source>
        <dbReference type="SAM" id="Phobius"/>
    </source>
</evidence>
<keyword evidence="5" id="KW-0677">Repeat</keyword>
<dbReference type="FunFam" id="1.10.510.10:FF:000095">
    <property type="entry name" value="protein STRUBBELIG-RECEPTOR FAMILY 8"/>
    <property type="match status" value="1"/>
</dbReference>
<dbReference type="Proteomes" id="UP000077202">
    <property type="component" value="Unassembled WGS sequence"/>
</dbReference>
<feature type="compositionally biased region" description="Basic and acidic residues" evidence="10">
    <location>
        <begin position="60"/>
        <end position="83"/>
    </location>
</feature>
<feature type="compositionally biased region" description="Gly residues" evidence="10">
    <location>
        <begin position="277"/>
        <end position="291"/>
    </location>
</feature>
<evidence type="ECO:0000256" key="9">
    <source>
        <dbReference type="ARBA" id="ARBA00023180"/>
    </source>
</evidence>
<feature type="region of interest" description="Disordered" evidence="10">
    <location>
        <begin position="342"/>
        <end position="365"/>
    </location>
</feature>
<dbReference type="Gene3D" id="1.10.510.10">
    <property type="entry name" value="Transferase(Phosphotransferase) domain 1"/>
    <property type="match status" value="1"/>
</dbReference>
<feature type="region of interest" description="Disordered" evidence="10">
    <location>
        <begin position="681"/>
        <end position="728"/>
    </location>
</feature>
<dbReference type="Pfam" id="PF08263">
    <property type="entry name" value="LRRNT_2"/>
    <property type="match status" value="1"/>
</dbReference>
<protein>
    <recommendedName>
        <fullName evidence="12">Protein kinase domain-containing protein</fullName>
    </recommendedName>
</protein>
<dbReference type="EMBL" id="LVLJ01001867">
    <property type="protein sequence ID" value="OAE27523.1"/>
    <property type="molecule type" value="Genomic_DNA"/>
</dbReference>
<dbReference type="SUPFAM" id="SSF56112">
    <property type="entry name" value="Protein kinase-like (PK-like)"/>
    <property type="match status" value="1"/>
</dbReference>
<dbReference type="Gene3D" id="3.80.10.10">
    <property type="entry name" value="Ribonuclease Inhibitor"/>
    <property type="match status" value="1"/>
</dbReference>
<feature type="compositionally biased region" description="Pro residues" evidence="10">
    <location>
        <begin position="693"/>
        <end position="711"/>
    </location>
</feature>
<dbReference type="CDD" id="cd14066">
    <property type="entry name" value="STKc_IRAK"/>
    <property type="match status" value="1"/>
</dbReference>
<accession>A0A176W4E0</accession>
<evidence type="ECO:0000313" key="14">
    <source>
        <dbReference type="Proteomes" id="UP000077202"/>
    </source>
</evidence>
<organism evidence="13 14">
    <name type="scientific">Marchantia polymorpha subsp. ruderalis</name>
    <dbReference type="NCBI Taxonomy" id="1480154"/>
    <lineage>
        <taxon>Eukaryota</taxon>
        <taxon>Viridiplantae</taxon>
        <taxon>Streptophyta</taxon>
        <taxon>Embryophyta</taxon>
        <taxon>Marchantiophyta</taxon>
        <taxon>Marchantiopsida</taxon>
        <taxon>Marchantiidae</taxon>
        <taxon>Marchantiales</taxon>
        <taxon>Marchantiaceae</taxon>
        <taxon>Marchantia</taxon>
    </lineage>
</organism>
<keyword evidence="2" id="KW-0433">Leucine-rich repeat</keyword>
<keyword evidence="8" id="KW-0675">Receptor</keyword>
<feature type="compositionally biased region" description="Basic and acidic residues" evidence="10">
    <location>
        <begin position="1168"/>
        <end position="1180"/>
    </location>
</feature>
<evidence type="ECO:0000256" key="7">
    <source>
        <dbReference type="ARBA" id="ARBA00023136"/>
    </source>
</evidence>
<dbReference type="FunFam" id="3.80.10.10:FF:000062">
    <property type="entry name" value="protein STRUBBELIG-RECEPTOR FAMILY 3"/>
    <property type="match status" value="1"/>
</dbReference>
<dbReference type="Gene3D" id="3.30.200.20">
    <property type="entry name" value="Phosphorylase Kinase, domain 1"/>
    <property type="match status" value="1"/>
</dbReference>
<dbReference type="InterPro" id="IPR001245">
    <property type="entry name" value="Ser-Thr/Tyr_kinase_cat_dom"/>
</dbReference>
<keyword evidence="3 11" id="KW-0812">Transmembrane</keyword>
<dbReference type="GO" id="GO:0033612">
    <property type="term" value="F:receptor serine/threonine kinase binding"/>
    <property type="evidence" value="ECO:0007669"/>
    <property type="project" value="TreeGrafter"/>
</dbReference>
<dbReference type="PROSITE" id="PS50011">
    <property type="entry name" value="PROTEIN_KINASE_DOM"/>
    <property type="match status" value="1"/>
</dbReference>
<feature type="region of interest" description="Disordered" evidence="10">
    <location>
        <begin position="60"/>
        <end position="205"/>
    </location>
</feature>
<evidence type="ECO:0000313" key="13">
    <source>
        <dbReference type="EMBL" id="OAE27523.1"/>
    </source>
</evidence>
<dbReference type="FunFam" id="3.30.200.20:FF:000125">
    <property type="entry name" value="Protein STRUBBELIG-RECEPTOR FAMILY 8"/>
    <property type="match status" value="1"/>
</dbReference>
<evidence type="ECO:0000256" key="10">
    <source>
        <dbReference type="SAM" id="MobiDB-lite"/>
    </source>
</evidence>
<name>A0A176W4E0_MARPO</name>
<evidence type="ECO:0000256" key="6">
    <source>
        <dbReference type="ARBA" id="ARBA00022989"/>
    </source>
</evidence>
<keyword evidence="6 11" id="KW-1133">Transmembrane helix</keyword>
<evidence type="ECO:0000256" key="3">
    <source>
        <dbReference type="ARBA" id="ARBA00022692"/>
    </source>
</evidence>
<feature type="transmembrane region" description="Helical" evidence="11">
    <location>
        <begin position="735"/>
        <end position="756"/>
    </location>
</feature>
<evidence type="ECO:0000259" key="12">
    <source>
        <dbReference type="PROSITE" id="PS50011"/>
    </source>
</evidence>
<comment type="caution">
    <text evidence="13">The sequence shown here is derived from an EMBL/GenBank/DDBJ whole genome shotgun (WGS) entry which is preliminary data.</text>
</comment>
<feature type="compositionally biased region" description="Basic residues" evidence="10">
    <location>
        <begin position="84"/>
        <end position="97"/>
    </location>
</feature>
<comment type="subcellular location">
    <subcellularLocation>
        <location evidence="1">Membrane</location>
    </subcellularLocation>
</comment>
<dbReference type="PROSITE" id="PS51450">
    <property type="entry name" value="LRR"/>
    <property type="match status" value="1"/>
</dbReference>
<dbReference type="PANTHER" id="PTHR48056">
    <property type="entry name" value="LRR RECEPTOR-LIKE SERINE/THREONINE-PROTEIN KINASE-RELATED"/>
    <property type="match status" value="1"/>
</dbReference>
<dbReference type="InterPro" id="IPR001611">
    <property type="entry name" value="Leu-rich_rpt"/>
</dbReference>
<evidence type="ECO:0000256" key="2">
    <source>
        <dbReference type="ARBA" id="ARBA00022614"/>
    </source>
</evidence>
<keyword evidence="4" id="KW-0732">Signal</keyword>
<keyword evidence="9" id="KW-0325">Glycoprotein</keyword>
<reference evidence="13" key="1">
    <citation type="submission" date="2016-03" db="EMBL/GenBank/DDBJ databases">
        <title>Mechanisms controlling the formation of the plant cell surface in tip-growing cells are functionally conserved among land plants.</title>
        <authorList>
            <person name="Honkanen S."/>
            <person name="Jones V.A."/>
            <person name="Morieri G."/>
            <person name="Champion C."/>
            <person name="Hetherington A.J."/>
            <person name="Kelly S."/>
            <person name="Saint-Marcoux D."/>
            <person name="Proust H."/>
            <person name="Prescott H."/>
            <person name="Dolan L."/>
        </authorList>
    </citation>
    <scope>NUCLEOTIDE SEQUENCE [LARGE SCALE GENOMIC DNA]</scope>
    <source>
        <tissue evidence="13">Whole gametophyte</tissue>
    </source>
</reference>
<dbReference type="SMART" id="SM00369">
    <property type="entry name" value="LRR_TYP"/>
    <property type="match status" value="4"/>
</dbReference>
<feature type="region of interest" description="Disordered" evidence="10">
    <location>
        <begin position="1155"/>
        <end position="1180"/>
    </location>
</feature>
<evidence type="ECO:0000256" key="1">
    <source>
        <dbReference type="ARBA" id="ARBA00004370"/>
    </source>
</evidence>
<proteinExistence type="predicted"/>
<dbReference type="GO" id="GO:0005524">
    <property type="term" value="F:ATP binding"/>
    <property type="evidence" value="ECO:0007669"/>
    <property type="project" value="InterPro"/>
</dbReference>
<dbReference type="GO" id="GO:0016020">
    <property type="term" value="C:membrane"/>
    <property type="evidence" value="ECO:0007669"/>
    <property type="project" value="UniProtKB-SubCell"/>
</dbReference>
<evidence type="ECO:0000256" key="8">
    <source>
        <dbReference type="ARBA" id="ARBA00023170"/>
    </source>
</evidence>
<dbReference type="InterPro" id="IPR013210">
    <property type="entry name" value="LRR_N_plant-typ"/>
</dbReference>
<feature type="compositionally biased region" description="Acidic residues" evidence="10">
    <location>
        <begin position="352"/>
        <end position="365"/>
    </location>
</feature>
<dbReference type="AlphaFoldDB" id="A0A176W4E0"/>
<evidence type="ECO:0000256" key="5">
    <source>
        <dbReference type="ARBA" id="ARBA00022737"/>
    </source>
</evidence>
<dbReference type="InterPro" id="IPR011009">
    <property type="entry name" value="Kinase-like_dom_sf"/>
</dbReference>
<feature type="region of interest" description="Disordered" evidence="10">
    <location>
        <begin position="425"/>
        <end position="446"/>
    </location>
</feature>
<dbReference type="Pfam" id="PF13855">
    <property type="entry name" value="LRR_8"/>
    <property type="match status" value="1"/>
</dbReference>
<feature type="region of interest" description="Disordered" evidence="10">
    <location>
        <begin position="240"/>
        <end position="294"/>
    </location>
</feature>
<keyword evidence="7 11" id="KW-0472">Membrane</keyword>
<dbReference type="Pfam" id="PF00560">
    <property type="entry name" value="LRR_1"/>
    <property type="match status" value="1"/>
</dbReference>
<dbReference type="PANTHER" id="PTHR48056:SF44">
    <property type="entry name" value="RECEPTOR PROTEIN KINASE CLAVATA1"/>
    <property type="match status" value="1"/>
</dbReference>
<feature type="domain" description="Protein kinase" evidence="12">
    <location>
        <begin position="869"/>
        <end position="1147"/>
    </location>
</feature>
<evidence type="ECO:0000256" key="4">
    <source>
        <dbReference type="ARBA" id="ARBA00022729"/>
    </source>
</evidence>
<sequence>MQLQGQGKLSTLTVETFGIPKNHTGRRALLEPLERQYSEQVHRSRKLFSAICELLQRRDGTERPTKVTEVNREKKEASEDRLDRRRGRRRLNRKARDRIRPLRILVRSNADPTRPSRRTGSRDEQQPPSAAPRGGGPKRGAGAGTPGVAGVPRRMTQSEHQFPSRRRGRNSCTGLFRRAPGRGESPAYNWRSGGSPVRGSDRRGGWGWAHRVTCQEGLLRLPGPRDGAKVARTTPIAGVGGKSRAGWLPGNGPERAGAGGLSRSTTERETEADEGDGGGAEGEGRRAQGGLGRRRRALATSRSLLFSRALARSIACLLARSPAAGNAGRGVSDDAKKFHESAEVGPTILLSEQEEEEQEEEEEEEEEVVVVLVLVLVLGVYAHTTPLTLGCLARREVIAFMRMLGWPSESVVVVDFAKSLKGTEQEQEQRRSVGSREAVGGDENRAGPGIVFGRTTLVVDGHCMSLSGRMSRGVWVGFLVLGILATLYPAIDGVTDQDDVQGLQQLYQSLNSPLLTGWILNGGDPCAENWQGVTCNGPSVTQIQLSGLELQGALGWSLDRLKNLQSLDLSNNQLEGQLPYNMPPNIRQLNLQRNRLSQTLPWSMGQLVELTELRLANNNFTGNIPDNFLKLASLATIDVSFNQLNGAVPKSFSNLTSLTALYMQDNQLSSGLENLETLPLQTLSNGNPLSSSPAPPPPPLTPPPPGTPPKKSPPKKAPASPDSQDSSSFWSGGRIAGITIAAILAVVAVGLIVLFFKWRKREEGVTKEDDKQANSSSWLGPLIPPAKEKSNSDAKSYFSAQAFMGEKEGKEEKIKASPPEKVLKLPPSGYKPVPADISSGRPSSVKSLRSTISASVYSVADLQVATNSFAQENLIGEGSLGRVYRADFPDGQVLAVKKLDTSAPVVQNEEDFLAIVGNIARLRHVNITELVGYCSEHGQRLLVYEYVSRGTLHEMLHSADESSKKLSWNMRVKVALGAARALEYLHEVCLPSVVHRNFKSGNILLNDDLNPHLSDCGIAALIPYGSDRQVSANMLGSFGYSAPEYAMSGVYTVKSDVYSFGVVMLELLTGRKPLDSSRSRQEQSLVRWAIPQLHDIDALSRMVDPALKGIYPAKSLSRFADIVALCVQPEPEFRPPMSEVVQALVRLMQRASLSKRRSGDDLGASQRSLDRHDHPSDHST</sequence>
<dbReference type="InterPro" id="IPR003591">
    <property type="entry name" value="Leu-rich_rpt_typical-subtyp"/>
</dbReference>
<feature type="region of interest" description="Disordered" evidence="10">
    <location>
        <begin position="764"/>
        <end position="792"/>
    </location>
</feature>
<feature type="compositionally biased region" description="Low complexity" evidence="10">
    <location>
        <begin position="717"/>
        <end position="728"/>
    </location>
</feature>
<dbReference type="Pfam" id="PF07714">
    <property type="entry name" value="PK_Tyr_Ser-Thr"/>
    <property type="match status" value="1"/>
</dbReference>
<gene>
    <name evidence="13" type="ORF">AXG93_3857s1210</name>
</gene>
<dbReference type="InterPro" id="IPR000719">
    <property type="entry name" value="Prot_kinase_dom"/>
</dbReference>
<feature type="compositionally biased region" description="Low complexity" evidence="10">
    <location>
        <begin position="682"/>
        <end position="692"/>
    </location>
</feature>
<feature type="compositionally biased region" description="Gly residues" evidence="10">
    <location>
        <begin position="133"/>
        <end position="147"/>
    </location>
</feature>
<dbReference type="InterPro" id="IPR032675">
    <property type="entry name" value="LRR_dom_sf"/>
</dbReference>
<dbReference type="InterPro" id="IPR050647">
    <property type="entry name" value="Plant_LRR-RLKs"/>
</dbReference>